<reference evidence="1" key="1">
    <citation type="journal article" date="2020" name="Nature">
        <title>Giant virus diversity and host interactions through global metagenomics.</title>
        <authorList>
            <person name="Schulz F."/>
            <person name="Roux S."/>
            <person name="Paez-Espino D."/>
            <person name="Jungbluth S."/>
            <person name="Walsh D.A."/>
            <person name="Denef V.J."/>
            <person name="McMahon K.D."/>
            <person name="Konstantinidis K.T."/>
            <person name="Eloe-Fadrosh E.A."/>
            <person name="Kyrpides N.C."/>
            <person name="Woyke T."/>
        </authorList>
    </citation>
    <scope>NUCLEOTIDE SEQUENCE</scope>
    <source>
        <strain evidence="1">GVMAG-M-3300009182-46</strain>
    </source>
</reference>
<name>A0A6C0F2L3_9ZZZZ</name>
<evidence type="ECO:0000313" key="1">
    <source>
        <dbReference type="EMBL" id="QHT35857.1"/>
    </source>
</evidence>
<protein>
    <submittedName>
        <fullName evidence="1">Uncharacterized protein</fullName>
    </submittedName>
</protein>
<dbReference type="EMBL" id="MN739027">
    <property type="protein sequence ID" value="QHT35857.1"/>
    <property type="molecule type" value="Genomic_DNA"/>
</dbReference>
<sequence>MGYIVEISISLSCHANFSTIKNDIENIAFLHNCESVHENYEMEGGTKITRNHCVLTVYFEEDEIMNCAKFIGKIKKLKETHIESVCEADFKLIYASKYYLSTMDKGCMENYKRLKRDRGYTDGELILLKYLEKYKENDNDKDKDKKKDKK</sequence>
<organism evidence="1">
    <name type="scientific">viral metagenome</name>
    <dbReference type="NCBI Taxonomy" id="1070528"/>
    <lineage>
        <taxon>unclassified sequences</taxon>
        <taxon>metagenomes</taxon>
        <taxon>organismal metagenomes</taxon>
    </lineage>
</organism>
<accession>A0A6C0F2L3</accession>
<proteinExistence type="predicted"/>
<dbReference type="AlphaFoldDB" id="A0A6C0F2L3"/>